<dbReference type="Pfam" id="PF22939">
    <property type="entry name" value="WHD_GPIID"/>
    <property type="match status" value="1"/>
</dbReference>
<evidence type="ECO:0000259" key="4">
    <source>
        <dbReference type="Pfam" id="PF22939"/>
    </source>
</evidence>
<evidence type="ECO:0000259" key="3">
    <source>
        <dbReference type="Pfam" id="PF12697"/>
    </source>
</evidence>
<protein>
    <recommendedName>
        <fullName evidence="8">GPI inositol-deacylase</fullName>
    </recommendedName>
</protein>
<dbReference type="Gene3D" id="3.40.50.1820">
    <property type="entry name" value="alpha/beta hydrolase"/>
    <property type="match status" value="1"/>
</dbReference>
<dbReference type="SUPFAM" id="SSF50998">
    <property type="entry name" value="Quinoprotein alcohol dehydrogenase-like"/>
    <property type="match status" value="1"/>
</dbReference>
<dbReference type="Gene3D" id="3.40.50.300">
    <property type="entry name" value="P-loop containing nucleotide triphosphate hydrolases"/>
    <property type="match status" value="1"/>
</dbReference>
<feature type="compositionally biased region" description="Polar residues" evidence="2">
    <location>
        <begin position="1"/>
        <end position="16"/>
    </location>
</feature>
<dbReference type="InterPro" id="IPR056884">
    <property type="entry name" value="NPHP3-like_N"/>
</dbReference>
<comment type="caution">
    <text evidence="6">The sequence shown here is derived from an EMBL/GenBank/DDBJ whole genome shotgun (WGS) entry which is preliminary data.</text>
</comment>
<gene>
    <name evidence="6" type="ORF">VTJ49DRAFT_819</name>
</gene>
<dbReference type="InterPro" id="IPR015943">
    <property type="entry name" value="WD40/YVTN_repeat-like_dom_sf"/>
</dbReference>
<feature type="region of interest" description="Disordered" evidence="2">
    <location>
        <begin position="762"/>
        <end position="781"/>
    </location>
</feature>
<proteinExistence type="predicted"/>
<feature type="compositionally biased region" description="Low complexity" evidence="2">
    <location>
        <begin position="56"/>
        <end position="76"/>
    </location>
</feature>
<dbReference type="Pfam" id="PF12697">
    <property type="entry name" value="Abhydrolase_6"/>
    <property type="match status" value="1"/>
</dbReference>
<name>A0ABR3VDZ2_HUMIN</name>
<keyword evidence="1" id="KW-0677">Repeat</keyword>
<dbReference type="Proteomes" id="UP001583172">
    <property type="component" value="Unassembled WGS sequence"/>
</dbReference>
<evidence type="ECO:0000313" key="6">
    <source>
        <dbReference type="EMBL" id="KAL1840084.1"/>
    </source>
</evidence>
<evidence type="ECO:0000313" key="7">
    <source>
        <dbReference type="Proteomes" id="UP001583172"/>
    </source>
</evidence>
<dbReference type="EMBL" id="JAZGSY010000128">
    <property type="protein sequence ID" value="KAL1840084.1"/>
    <property type="molecule type" value="Genomic_DNA"/>
</dbReference>
<dbReference type="InterPro" id="IPR000073">
    <property type="entry name" value="AB_hydrolase_1"/>
</dbReference>
<sequence>MAYHSQTWEPTTTPSAIDTDRLLVPRTPTSIDRDRPSSPSGIRGRLQNLRRGTSPSRSKSSQSLDGSSKGPLGLSLLHEPSEPRVDFVFVHGLGGGSRRSWSASSDPATFWPKEWLPSEPGFKHVRIHSFGYDSDWTKSERSTLTIHDFGQALLADLYNSPNLKKNGNTPIVLVAHSMGGLVVKKAYLIARRDPIYEEIASRIHSLYFLGTPHRGADSSAVVTTLISMSIGNGSKAFLKELIPGSGTLQAINDEFRHVCKDIGLWSFFEGLPTSTGPTSTIIVEKESAIMGLPGEHTQYLQADHRRLVKFESPDDPNYNILLRCFNTTIEEIEKDSTANRFENHRLQMKRIAQAFDVTERPDGDCLRALDKLHTGSCEWLTSSASFQSWLQCEVEDPNQPIKAITSNSHSATPRFLWLSGPPGSGKSVASGHVIRYLESVNLDCAYFFFKNNEKQSITQFLLSMALQMADSNFQIRHTFLAMIDEGEVIDSHVDHAMVWNNIFLGRIFRIALSQPQYWVIDALDECPTRLLATLVSMFSRIDPSVPLRIFITSRPSGHVERLLNQERIPRVEMRTGQADSLRDIEAFVRSRLSPSMIQEFNEAEGDLVAEIISRSNGIFLWASLIMDRLDEAHSIEAMRSTLSQVPTEMSGMYRKILESIVESPNADLAHCILKWVVTVRKPLTTEELREAVRLDINQTLRASDRFAQICGNLITVHDNRVQVMHQTVKEFLTGPESDYYIPRSWSHARIAELCLNHLNSRNFNPPRSRRGPSLPPADPTTNTAFDTYATTNFSYHLSHSSPSTSTLHLLPLLSTFFSSNVLTWLDRVASTGRLSLLTHTVQNLKAYLTKQVVTSSPLDADYQLATRFVEDLARLSAVYGQNLLDFPASVYTLIPLLCPRSSVVHWKFGKQFPRQKVLGGEFNRDWDERLSSFTFPARVMAAACAEQIFAVGLGDGTVRVYRQGTFELVNVLEHGEAVRKLAMGNMSGVVVSAGLRVVKVWGGKRQALLWEVEVEDHPLSVRFGVDDERVYVPLRSGEVCVFRTRDGARMDGLDVFGEESSDSDSDGGVSGEQMPKRTVPMLIRISPGLGLAAIAYRSSHLQISYYDSDERVQTFEKAGYESTGGGGIPPQILDVAFSEAAAADHGLMAVAYQDGDVITLDPWTLEQRHAVHINAHVLAASPDGQTLAAGDSEFGISLFAFDGLRLLCRIESLEEHVQGLVFAPNSLRLFDLRGNTCNVWEPPVLIKKNLADDTSSEDADEYLIPAASNNLIRTSRSTSEATKAITAVAQADDTNYVFCGREEGSITAHDIATGAICGEFQFHARMVDISHVEWNAQASVLLSVDASRRCIVTKFSLPPPTSSMAVQKPQQQRQVQPLDQIADFRASDTVLQALISPDASAVLIATPSGAELHVLNPQDNSDGTTQSKHTITNMDPASHWLPHPTNPSQLLLVTAHSRALHLFRWTDLGRETPEEGIRISLPQDILTAAAATDGTPEQLVSSEWHARPNLNTLVQTVDLGDGKTGFLTLDISAVTAETESVEVQCVARRLGPAPSAAPSQVKNVLGIHRSNLYFVSGRGWVCSVSLKTLAGSSSSRAGCYVRHFFIPSVWQTGGGGSGELLARVLSKTTMAMAHRDELVVLQGFLEFEHKTEFAGEGEERAVVPVIRMS</sequence>
<evidence type="ECO:0000256" key="2">
    <source>
        <dbReference type="SAM" id="MobiDB-lite"/>
    </source>
</evidence>
<dbReference type="InterPro" id="IPR027417">
    <property type="entry name" value="P-loop_NTPase"/>
</dbReference>
<evidence type="ECO:0008006" key="8">
    <source>
        <dbReference type="Google" id="ProtNLM"/>
    </source>
</evidence>
<feature type="domain" description="GPI inositol-deacylase winged helix" evidence="4">
    <location>
        <begin position="667"/>
        <end position="734"/>
    </location>
</feature>
<accession>A0ABR3VDZ2</accession>
<dbReference type="SUPFAM" id="SSF53474">
    <property type="entry name" value="alpha/beta-Hydrolases"/>
    <property type="match status" value="1"/>
</dbReference>
<dbReference type="Gene3D" id="2.130.10.10">
    <property type="entry name" value="YVTN repeat-like/Quinoprotein amine dehydrogenase"/>
    <property type="match status" value="3"/>
</dbReference>
<dbReference type="InterPro" id="IPR011047">
    <property type="entry name" value="Quinoprotein_ADH-like_sf"/>
</dbReference>
<evidence type="ECO:0000256" key="1">
    <source>
        <dbReference type="ARBA" id="ARBA00022737"/>
    </source>
</evidence>
<organism evidence="6 7">
    <name type="scientific">Humicola insolens</name>
    <name type="common">Soft-rot fungus</name>
    <dbReference type="NCBI Taxonomy" id="85995"/>
    <lineage>
        <taxon>Eukaryota</taxon>
        <taxon>Fungi</taxon>
        <taxon>Dikarya</taxon>
        <taxon>Ascomycota</taxon>
        <taxon>Pezizomycotina</taxon>
        <taxon>Sordariomycetes</taxon>
        <taxon>Sordariomycetidae</taxon>
        <taxon>Sordariales</taxon>
        <taxon>Chaetomiaceae</taxon>
        <taxon>Mycothermus</taxon>
    </lineage>
</organism>
<feature type="region of interest" description="Disordered" evidence="2">
    <location>
        <begin position="1"/>
        <end position="76"/>
    </location>
</feature>
<dbReference type="InterPro" id="IPR054471">
    <property type="entry name" value="GPIID_WHD"/>
</dbReference>
<feature type="domain" description="AB hydrolase-1" evidence="3">
    <location>
        <begin position="87"/>
        <end position="186"/>
    </location>
</feature>
<dbReference type="SUPFAM" id="SSF52540">
    <property type="entry name" value="P-loop containing nucleoside triphosphate hydrolases"/>
    <property type="match status" value="1"/>
</dbReference>
<dbReference type="InterPro" id="IPR029058">
    <property type="entry name" value="AB_hydrolase_fold"/>
</dbReference>
<reference evidence="6 7" key="1">
    <citation type="journal article" date="2024" name="Commun. Biol.">
        <title>Comparative genomic analysis of thermophilic fungi reveals convergent evolutionary adaptations and gene losses.</title>
        <authorList>
            <person name="Steindorff A.S."/>
            <person name="Aguilar-Pontes M.V."/>
            <person name="Robinson A.J."/>
            <person name="Andreopoulos B."/>
            <person name="LaButti K."/>
            <person name="Kuo A."/>
            <person name="Mondo S."/>
            <person name="Riley R."/>
            <person name="Otillar R."/>
            <person name="Haridas S."/>
            <person name="Lipzen A."/>
            <person name="Grimwood J."/>
            <person name="Schmutz J."/>
            <person name="Clum A."/>
            <person name="Reid I.D."/>
            <person name="Moisan M.C."/>
            <person name="Butler G."/>
            <person name="Nguyen T.T.M."/>
            <person name="Dewar K."/>
            <person name="Conant G."/>
            <person name="Drula E."/>
            <person name="Henrissat B."/>
            <person name="Hansel C."/>
            <person name="Singer S."/>
            <person name="Hutchinson M.I."/>
            <person name="de Vries R.P."/>
            <person name="Natvig D.O."/>
            <person name="Powell A.J."/>
            <person name="Tsang A."/>
            <person name="Grigoriev I.V."/>
        </authorList>
    </citation>
    <scope>NUCLEOTIDE SEQUENCE [LARGE SCALE GENOMIC DNA]</scope>
    <source>
        <strain evidence="6 7">CBS 620.91</strain>
    </source>
</reference>
<dbReference type="SUPFAM" id="SSF101908">
    <property type="entry name" value="Putative isomerase YbhE"/>
    <property type="match status" value="1"/>
</dbReference>
<dbReference type="PANTHER" id="PTHR10039:SF16">
    <property type="entry name" value="GPI INOSITOL-DEACYLASE"/>
    <property type="match status" value="1"/>
</dbReference>
<dbReference type="Pfam" id="PF24883">
    <property type="entry name" value="NPHP3_N"/>
    <property type="match status" value="1"/>
</dbReference>
<dbReference type="PANTHER" id="PTHR10039">
    <property type="entry name" value="AMELOGENIN"/>
    <property type="match status" value="1"/>
</dbReference>
<feature type="domain" description="Nephrocystin 3-like N-terminal" evidence="5">
    <location>
        <begin position="375"/>
        <end position="554"/>
    </location>
</feature>
<evidence type="ECO:0000259" key="5">
    <source>
        <dbReference type="Pfam" id="PF24883"/>
    </source>
</evidence>
<keyword evidence="7" id="KW-1185">Reference proteome</keyword>